<feature type="domain" description="Co-chaperone DjlA N-terminal" evidence="8">
    <location>
        <begin position="54"/>
        <end position="166"/>
    </location>
</feature>
<dbReference type="InterPro" id="IPR027417">
    <property type="entry name" value="P-loop_NTPase"/>
</dbReference>
<proteinExistence type="predicted"/>
<keyword evidence="4" id="KW-0342">GTP-binding</keyword>
<accession>A0ABV0J5Y8</accession>
<keyword evidence="3" id="KW-0378">Hydrolase</keyword>
<dbReference type="Gene3D" id="1.10.3680.10">
    <property type="entry name" value="TerB-like"/>
    <property type="match status" value="1"/>
</dbReference>
<reference evidence="9 10" key="1">
    <citation type="submission" date="2022-04" db="EMBL/GenBank/DDBJ databases">
        <title>Positive selection, recombination, and allopatry shape intraspecific diversity of widespread and dominant cyanobacteria.</title>
        <authorList>
            <person name="Wei J."/>
            <person name="Shu W."/>
            <person name="Hu C."/>
        </authorList>
    </citation>
    <scope>NUCLEOTIDE SEQUENCE [LARGE SCALE GENOMIC DNA]</scope>
    <source>
        <strain evidence="9 10">GB2-A4</strain>
    </source>
</reference>
<feature type="transmembrane region" description="Helical" evidence="6">
    <location>
        <begin position="714"/>
        <end position="736"/>
    </location>
</feature>
<keyword evidence="6" id="KW-1133">Transmembrane helix</keyword>
<evidence type="ECO:0000256" key="1">
    <source>
        <dbReference type="ARBA" id="ARBA00004370"/>
    </source>
</evidence>
<feature type="transmembrane region" description="Helical" evidence="6">
    <location>
        <begin position="742"/>
        <end position="763"/>
    </location>
</feature>
<evidence type="ECO:0000259" key="7">
    <source>
        <dbReference type="Pfam" id="PF00350"/>
    </source>
</evidence>
<keyword evidence="2" id="KW-0547">Nucleotide-binding</keyword>
<comment type="caution">
    <text evidence="9">The sequence shown here is derived from an EMBL/GenBank/DDBJ whole genome shotgun (WGS) entry which is preliminary data.</text>
</comment>
<dbReference type="Pfam" id="PF05099">
    <property type="entry name" value="TerB"/>
    <property type="match status" value="1"/>
</dbReference>
<dbReference type="Gene3D" id="3.40.50.300">
    <property type="entry name" value="P-loop containing nucleotide triphosphate hydrolases"/>
    <property type="match status" value="1"/>
</dbReference>
<dbReference type="PANTHER" id="PTHR10465">
    <property type="entry name" value="TRANSMEMBRANE GTPASE FZO1"/>
    <property type="match status" value="1"/>
</dbReference>
<evidence type="ECO:0000256" key="6">
    <source>
        <dbReference type="SAM" id="Phobius"/>
    </source>
</evidence>
<gene>
    <name evidence="9" type="ORF">NC998_08160</name>
</gene>
<dbReference type="CDD" id="cd09912">
    <property type="entry name" value="DLP_2"/>
    <property type="match status" value="1"/>
</dbReference>
<keyword evidence="6" id="KW-0812">Transmembrane</keyword>
<organism evidence="9 10">
    <name type="scientific">Trichocoleus desertorum GB2-A4</name>
    <dbReference type="NCBI Taxonomy" id="2933944"/>
    <lineage>
        <taxon>Bacteria</taxon>
        <taxon>Bacillati</taxon>
        <taxon>Cyanobacteriota</taxon>
        <taxon>Cyanophyceae</taxon>
        <taxon>Leptolyngbyales</taxon>
        <taxon>Trichocoleusaceae</taxon>
        <taxon>Trichocoleus</taxon>
    </lineage>
</organism>
<keyword evidence="5 6" id="KW-0472">Membrane</keyword>
<sequence>MGENWAYWKTNNITSHKNMDLSSINSETLELLSRITGQDLRQEDLSPSIVFLSALITVLQGVMLQDGQITEEEKQQWQKTINRFIPPNSNTRQLVQFISKGVREKKVYAQSKNLSILTNSLSESERLLLIGISYEMSAVDGSISPQEKKYLGAIGSLLKIEPAYLTALEARLTNQEHIAPGIIDKLKSQLDPARFHLLDTIFVDAANDLLAMLASQEEQEDVEQKVVSYKQLQEFQNYKKQLSKSCCDLYQIFQSCNERKFIAHPLIEGLERVSEKLTSQKFKLAVVGEFSQGKSTLLNALLGEEIQPARAIPCSGNITVLKYGDKKRVTCFYKDGEHQEISVDKYKEKASISKDAARDHRSDELEQSKIERIVFEHPNLALCKNGVEIIDSPGLNEHPERTAITQKLLQDIDVAVVMTNAMRLLPEKEKELIQDIKRQLNKNSSNSSTENLFLVVNFMDLLDDEEDHADVIQRTEIFASHTLSITTKDRIHYISAKAALKSIKSGSKNEYFDAFSNLTKSIEDFLVTERGSFQVKQCAYEVLGLIQEGLSSMNQAESLLNGEIIISESEKRKIIEKIGEVSGRHVKLKKLARDIQNITKQKAANSWEKWYQSVSESLTSKSQDWQSSYSPVWNQKKLIQDYTDQFVRDLLREVDQWGQTSLQPILQTSLDSLNKKISAELDIIKSETKEFDRQVKTNLSEQLKLGITSVSDDFTGVGGFLGGIGAGGALAAALIFFTPVGLVSVILASLAAAVAGSFGLGMLDFDGLKNQIKGEILKVGLKKFDESKEKVSQKRNEIINSTFEQPMSALNQIIEQAISLYESLLEQQEKIHAETLEQRETDRSWIVERREALEKVQQQVTAILNQ</sequence>
<dbReference type="InterPro" id="IPR045063">
    <property type="entry name" value="Dynamin_N"/>
</dbReference>
<evidence type="ECO:0000256" key="3">
    <source>
        <dbReference type="ARBA" id="ARBA00022801"/>
    </source>
</evidence>
<evidence type="ECO:0000256" key="2">
    <source>
        <dbReference type="ARBA" id="ARBA00022741"/>
    </source>
</evidence>
<evidence type="ECO:0000256" key="4">
    <source>
        <dbReference type="ARBA" id="ARBA00023134"/>
    </source>
</evidence>
<dbReference type="InterPro" id="IPR007791">
    <property type="entry name" value="DjlA_N"/>
</dbReference>
<name>A0ABV0J5Y8_9CYAN</name>
<dbReference type="CDD" id="cd07177">
    <property type="entry name" value="terB_like"/>
    <property type="match status" value="1"/>
</dbReference>
<dbReference type="PANTHER" id="PTHR10465:SF0">
    <property type="entry name" value="SARCALUMENIN"/>
    <property type="match status" value="1"/>
</dbReference>
<protein>
    <submittedName>
        <fullName evidence="9">Dynamin family protein</fullName>
    </submittedName>
</protein>
<evidence type="ECO:0000313" key="10">
    <source>
        <dbReference type="Proteomes" id="UP001464891"/>
    </source>
</evidence>
<evidence type="ECO:0000256" key="5">
    <source>
        <dbReference type="ARBA" id="ARBA00023136"/>
    </source>
</evidence>
<feature type="domain" description="Dynamin N-terminal" evidence="7">
    <location>
        <begin position="284"/>
        <end position="442"/>
    </location>
</feature>
<evidence type="ECO:0000313" key="9">
    <source>
        <dbReference type="EMBL" id="MEP0817069.1"/>
    </source>
</evidence>
<keyword evidence="10" id="KW-1185">Reference proteome</keyword>
<dbReference type="InterPro" id="IPR029024">
    <property type="entry name" value="TerB-like"/>
</dbReference>
<comment type="subcellular location">
    <subcellularLocation>
        <location evidence="1">Membrane</location>
    </subcellularLocation>
</comment>
<dbReference type="SUPFAM" id="SSF52540">
    <property type="entry name" value="P-loop containing nucleoside triphosphate hydrolases"/>
    <property type="match status" value="1"/>
</dbReference>
<evidence type="ECO:0000259" key="8">
    <source>
        <dbReference type="Pfam" id="PF05099"/>
    </source>
</evidence>
<dbReference type="InterPro" id="IPR027094">
    <property type="entry name" value="Mitofusin_fam"/>
</dbReference>
<dbReference type="Pfam" id="PF00350">
    <property type="entry name" value="Dynamin_N"/>
    <property type="match status" value="1"/>
</dbReference>
<dbReference type="EMBL" id="JAMPKM010000003">
    <property type="protein sequence ID" value="MEP0817069.1"/>
    <property type="molecule type" value="Genomic_DNA"/>
</dbReference>
<dbReference type="SUPFAM" id="SSF158682">
    <property type="entry name" value="TerB-like"/>
    <property type="match status" value="1"/>
</dbReference>
<dbReference type="RefSeq" id="WP_199299183.1">
    <property type="nucleotide sequence ID" value="NZ_JAMPKM010000003.1"/>
</dbReference>
<dbReference type="Proteomes" id="UP001464891">
    <property type="component" value="Unassembled WGS sequence"/>
</dbReference>